<dbReference type="InterPro" id="IPR036388">
    <property type="entry name" value="WH-like_DNA-bd_sf"/>
</dbReference>
<dbReference type="SUPFAM" id="SSF46894">
    <property type="entry name" value="C-terminal effector domain of the bipartite response regulators"/>
    <property type="match status" value="1"/>
</dbReference>
<keyword evidence="5" id="KW-0804">Transcription</keyword>
<comment type="caution">
    <text evidence="10">The sequence shown here is derived from an EMBL/GenBank/DDBJ whole genome shotgun (WGS) entry which is preliminary data.</text>
</comment>
<evidence type="ECO:0000256" key="3">
    <source>
        <dbReference type="ARBA" id="ARBA00023015"/>
    </source>
</evidence>
<dbReference type="Gene3D" id="3.40.50.2300">
    <property type="match status" value="1"/>
</dbReference>
<dbReference type="PROSITE" id="PS50110">
    <property type="entry name" value="RESPONSE_REGULATORY"/>
    <property type="match status" value="1"/>
</dbReference>
<dbReference type="GO" id="GO:0005829">
    <property type="term" value="C:cytosol"/>
    <property type="evidence" value="ECO:0007669"/>
    <property type="project" value="TreeGrafter"/>
</dbReference>
<keyword evidence="1 6" id="KW-0597">Phosphoprotein</keyword>
<dbReference type="SUPFAM" id="SSF52172">
    <property type="entry name" value="CheY-like"/>
    <property type="match status" value="1"/>
</dbReference>
<dbReference type="SMART" id="SM00448">
    <property type="entry name" value="REC"/>
    <property type="match status" value="1"/>
</dbReference>
<feature type="DNA-binding region" description="OmpR/PhoB-type" evidence="7">
    <location>
        <begin position="122"/>
        <end position="218"/>
    </location>
</feature>
<dbReference type="PANTHER" id="PTHR48111:SF70">
    <property type="entry name" value="TWO-COMPONENT RESPONSE REGULATOR YBDJ"/>
    <property type="match status" value="1"/>
</dbReference>
<proteinExistence type="predicted"/>
<dbReference type="InterPro" id="IPR039420">
    <property type="entry name" value="WalR-like"/>
</dbReference>
<dbReference type="PROSITE" id="PS51755">
    <property type="entry name" value="OMPR_PHOB"/>
    <property type="match status" value="1"/>
</dbReference>
<geneLocation type="plasmid" evidence="11">
    <name>pzkmb2</name>
</geneLocation>
<evidence type="ECO:0000256" key="1">
    <source>
        <dbReference type="ARBA" id="ARBA00022553"/>
    </source>
</evidence>
<dbReference type="InterPro" id="IPR016032">
    <property type="entry name" value="Sig_transdc_resp-reg_C-effctor"/>
</dbReference>
<evidence type="ECO:0000256" key="2">
    <source>
        <dbReference type="ARBA" id="ARBA00023012"/>
    </source>
</evidence>
<dbReference type="SMART" id="SM00862">
    <property type="entry name" value="Trans_reg_C"/>
    <property type="match status" value="1"/>
</dbReference>
<gene>
    <name evidence="10" type="ORF">BHX94_12590</name>
</gene>
<accession>A0A328A036</accession>
<dbReference type="InterPro" id="IPR001789">
    <property type="entry name" value="Sig_transdc_resp-reg_receiver"/>
</dbReference>
<dbReference type="Pfam" id="PF00072">
    <property type="entry name" value="Response_reg"/>
    <property type="match status" value="1"/>
</dbReference>
<dbReference type="Pfam" id="PF00486">
    <property type="entry name" value="Trans_reg_C"/>
    <property type="match status" value="1"/>
</dbReference>
<dbReference type="GO" id="GO:0032993">
    <property type="term" value="C:protein-DNA complex"/>
    <property type="evidence" value="ECO:0007669"/>
    <property type="project" value="TreeGrafter"/>
</dbReference>
<evidence type="ECO:0000256" key="7">
    <source>
        <dbReference type="PROSITE-ProRule" id="PRU01091"/>
    </source>
</evidence>
<name>A0A328A036_9STAP</name>
<feature type="domain" description="Response regulatory" evidence="8">
    <location>
        <begin position="6"/>
        <end position="117"/>
    </location>
</feature>
<keyword evidence="2" id="KW-0902">Two-component regulatory system</keyword>
<keyword evidence="3" id="KW-0805">Transcription regulation</keyword>
<dbReference type="GO" id="GO:0000976">
    <property type="term" value="F:transcription cis-regulatory region binding"/>
    <property type="evidence" value="ECO:0007669"/>
    <property type="project" value="TreeGrafter"/>
</dbReference>
<dbReference type="RefSeq" id="WP_111744486.1">
    <property type="nucleotide sequence ID" value="NZ_CM009973.1"/>
</dbReference>
<feature type="modified residue" description="4-aspartylphosphate" evidence="6">
    <location>
        <position position="53"/>
    </location>
</feature>
<evidence type="ECO:0000313" key="10">
    <source>
        <dbReference type="EMBL" id="RAK47687.1"/>
    </source>
</evidence>
<keyword evidence="10" id="KW-0614">Plasmid</keyword>
<evidence type="ECO:0000256" key="5">
    <source>
        <dbReference type="ARBA" id="ARBA00023163"/>
    </source>
</evidence>
<protein>
    <recommendedName>
        <fullName evidence="12">DNA-binding response regulator</fullName>
    </recommendedName>
</protein>
<evidence type="ECO:0000259" key="9">
    <source>
        <dbReference type="PROSITE" id="PS51755"/>
    </source>
</evidence>
<dbReference type="GO" id="GO:0006355">
    <property type="term" value="P:regulation of DNA-templated transcription"/>
    <property type="evidence" value="ECO:0007669"/>
    <property type="project" value="InterPro"/>
</dbReference>
<keyword evidence="4 7" id="KW-0238">DNA-binding</keyword>
<dbReference type="EMBL" id="PZJG01000031">
    <property type="protein sequence ID" value="RAK47687.1"/>
    <property type="molecule type" value="Genomic_DNA"/>
</dbReference>
<evidence type="ECO:0000259" key="8">
    <source>
        <dbReference type="PROSITE" id="PS50110"/>
    </source>
</evidence>
<dbReference type="PANTHER" id="PTHR48111">
    <property type="entry name" value="REGULATOR OF RPOS"/>
    <property type="match status" value="1"/>
</dbReference>
<dbReference type="Proteomes" id="UP000249579">
    <property type="component" value="Plasmid pZKMB2"/>
</dbReference>
<reference evidence="10 11" key="1">
    <citation type="journal article" date="2018" name="Front. Microbiol.">
        <title>Description and Comparative Genomics of Macrococcus caseolyticus subsp. hominis subsp. nov., Macrococcus goetzii sp. nov., Macrococcus epidermidis sp. nov., and Macrococcus bohemicus sp. nov., Novel Macrococci From Human Clinical Material With Virulence Potential and Suspected Uptake of Foreign DNA by Natural Transformation.</title>
        <authorList>
            <person name="Maslanova I."/>
            <person name="Wertheimer Z."/>
            <person name="Sedlacek I."/>
            <person name="Svec P."/>
            <person name="Indrakova A."/>
            <person name="Kovarovic V."/>
            <person name="Schumann P."/>
            <person name="Sproer C."/>
            <person name="Kralova S."/>
            <person name="Sedo O."/>
            <person name="Kristofova L."/>
            <person name="Vrbovska V."/>
            <person name="Fuzik T."/>
            <person name="Petras P."/>
            <person name="Zdrahal Z."/>
            <person name="Ruzickova V."/>
            <person name="Doskar J."/>
            <person name="Pantucek R."/>
        </authorList>
    </citation>
    <scope>NUCLEOTIDE SEQUENCE [LARGE SCALE GENOMIC DNA]</scope>
    <source>
        <strain evidence="10 11">03/115</strain>
        <plasmid evidence="10">pZKMB2</plasmid>
    </source>
</reference>
<evidence type="ECO:0000313" key="11">
    <source>
        <dbReference type="Proteomes" id="UP000249579"/>
    </source>
</evidence>
<dbReference type="OrthoDB" id="9802426at2"/>
<evidence type="ECO:0008006" key="12">
    <source>
        <dbReference type="Google" id="ProtNLM"/>
    </source>
</evidence>
<dbReference type="InterPro" id="IPR001867">
    <property type="entry name" value="OmpR/PhoB-type_DNA-bd"/>
</dbReference>
<evidence type="ECO:0000256" key="6">
    <source>
        <dbReference type="PROSITE-ProRule" id="PRU00169"/>
    </source>
</evidence>
<dbReference type="Gene3D" id="1.10.10.10">
    <property type="entry name" value="Winged helix-like DNA-binding domain superfamily/Winged helix DNA-binding domain"/>
    <property type="match status" value="1"/>
</dbReference>
<evidence type="ECO:0000256" key="4">
    <source>
        <dbReference type="ARBA" id="ARBA00023125"/>
    </source>
</evidence>
<organism evidence="10 11">
    <name type="scientific">Macrococcoides bohemicum</name>
    <dbReference type="NCBI Taxonomy" id="1903056"/>
    <lineage>
        <taxon>Bacteria</taxon>
        <taxon>Bacillati</taxon>
        <taxon>Bacillota</taxon>
        <taxon>Bacilli</taxon>
        <taxon>Bacillales</taxon>
        <taxon>Staphylococcaceae</taxon>
        <taxon>Macrococcoides</taxon>
    </lineage>
</organism>
<dbReference type="CDD" id="cd00383">
    <property type="entry name" value="trans_reg_C"/>
    <property type="match status" value="1"/>
</dbReference>
<feature type="domain" description="OmpR/PhoB-type" evidence="9">
    <location>
        <begin position="122"/>
        <end position="218"/>
    </location>
</feature>
<dbReference type="GO" id="GO:0000156">
    <property type="term" value="F:phosphorelay response regulator activity"/>
    <property type="evidence" value="ECO:0007669"/>
    <property type="project" value="TreeGrafter"/>
</dbReference>
<dbReference type="AlphaFoldDB" id="A0A328A036"/>
<sequence>MKNKYSIFVIEDEVKISKFVKFILEKEGYEVDLAFDYRFDYEKIKFYNLFIIDINLPFVNGFEIAKRIKTIAPEKPIIFLTALNQVSDKIKGLTISEDYITKPFEPLELLARVENMLSIFYPSSIRINDLIINLEKEVITKNREYIHLTDNEHKVFFHLVNNLNIKVSKENLMFLISNEYGDSSENKLNVYINSLRKKLGKESCPIETIYGYGYIIRR</sequence>
<dbReference type="InterPro" id="IPR011006">
    <property type="entry name" value="CheY-like_superfamily"/>
</dbReference>